<feature type="signal peptide" evidence="6">
    <location>
        <begin position="1"/>
        <end position="22"/>
    </location>
</feature>
<dbReference type="Gene3D" id="6.10.280.130">
    <property type="match status" value="1"/>
</dbReference>
<evidence type="ECO:0000256" key="5">
    <source>
        <dbReference type="SAM" id="Phobius"/>
    </source>
</evidence>
<evidence type="ECO:0000256" key="3">
    <source>
        <dbReference type="ARBA" id="ARBA00023004"/>
    </source>
</evidence>
<dbReference type="InterPro" id="IPR050597">
    <property type="entry name" value="Cytochrome_c_Oxidase_Subunit"/>
</dbReference>
<dbReference type="Pfam" id="PF14715">
    <property type="entry name" value="FixP_N"/>
    <property type="match status" value="1"/>
</dbReference>
<dbReference type="SUPFAM" id="SSF46626">
    <property type="entry name" value="Cytochrome c"/>
    <property type="match status" value="1"/>
</dbReference>
<comment type="caution">
    <text evidence="8">The sequence shown here is derived from an EMBL/GenBank/DDBJ whole genome shotgun (WGS) entry which is preliminary data.</text>
</comment>
<evidence type="ECO:0000256" key="6">
    <source>
        <dbReference type="SAM" id="SignalP"/>
    </source>
</evidence>
<evidence type="ECO:0000256" key="2">
    <source>
        <dbReference type="ARBA" id="ARBA00022723"/>
    </source>
</evidence>
<dbReference type="InterPro" id="IPR032858">
    <property type="entry name" value="CcoP_N"/>
</dbReference>
<dbReference type="PANTHER" id="PTHR33751">
    <property type="entry name" value="CBB3-TYPE CYTOCHROME C OXIDASE SUBUNIT FIXP"/>
    <property type="match status" value="1"/>
</dbReference>
<dbReference type="InterPro" id="IPR036909">
    <property type="entry name" value="Cyt_c-like_dom_sf"/>
</dbReference>
<dbReference type="InterPro" id="IPR038414">
    <property type="entry name" value="CcoP_N_sf"/>
</dbReference>
<organism evidence="8 9">
    <name type="scientific">Mariniradius sediminis</name>
    <dbReference type="NCBI Taxonomy" id="2909237"/>
    <lineage>
        <taxon>Bacteria</taxon>
        <taxon>Pseudomonadati</taxon>
        <taxon>Bacteroidota</taxon>
        <taxon>Cytophagia</taxon>
        <taxon>Cytophagales</taxon>
        <taxon>Cyclobacteriaceae</taxon>
        <taxon>Mariniradius</taxon>
    </lineage>
</organism>
<keyword evidence="2 4" id="KW-0479">Metal-binding</keyword>
<protein>
    <submittedName>
        <fullName evidence="8">C-type cytochrome</fullName>
    </submittedName>
</protein>
<sequence length="319" mass="35080">MKKFKYLMLLLLGVFGSSPAWAQAAEAETSWMGTLQQMDSSQLTLLIILGVVLLVIVLLLFLMIYLMSFMSAVLKKENPELAAQPSWWDEFKLKYVTGKMQPVGSPEEKRLMKEHTFDGIVELDNHMPPWLANVFYITIAFGVIYFTYYTVLGLGVSQYEEYAEEQRVAALQIEAYKANLTSLIDETNVVFDESAAAISAGQSIFQANCVACHAQDGGGGVGSNLTDEYWKHGGSINDIFKVIKYGVPEKGMIPWQDQLSPEQIQQVASFILTLQGTTPANPKEAEGERYVPNAPASADSALVAPVDTTKVVAVAGTEE</sequence>
<evidence type="ECO:0000256" key="1">
    <source>
        <dbReference type="ARBA" id="ARBA00022617"/>
    </source>
</evidence>
<keyword evidence="5" id="KW-1133">Transmembrane helix</keyword>
<feature type="chain" id="PRO_5045640892" evidence="6">
    <location>
        <begin position="23"/>
        <end position="319"/>
    </location>
</feature>
<dbReference type="PROSITE" id="PS51007">
    <property type="entry name" value="CYTC"/>
    <property type="match status" value="1"/>
</dbReference>
<dbReference type="RefSeq" id="WP_234861880.1">
    <property type="nucleotide sequence ID" value="NZ_JAKEVZ010000009.1"/>
</dbReference>
<feature type="domain" description="Cytochrome c" evidence="7">
    <location>
        <begin position="196"/>
        <end position="275"/>
    </location>
</feature>
<feature type="transmembrane region" description="Helical" evidence="5">
    <location>
        <begin position="130"/>
        <end position="151"/>
    </location>
</feature>
<accession>A0ABS9BXM4</accession>
<gene>
    <name evidence="8" type="ORF">L0U89_12775</name>
</gene>
<evidence type="ECO:0000313" key="8">
    <source>
        <dbReference type="EMBL" id="MCF1751941.1"/>
    </source>
</evidence>
<evidence type="ECO:0000313" key="9">
    <source>
        <dbReference type="Proteomes" id="UP001201449"/>
    </source>
</evidence>
<keyword evidence="5" id="KW-0472">Membrane</keyword>
<keyword evidence="9" id="KW-1185">Reference proteome</keyword>
<dbReference type="EMBL" id="JAKEVZ010000009">
    <property type="protein sequence ID" value="MCF1751941.1"/>
    <property type="molecule type" value="Genomic_DNA"/>
</dbReference>
<keyword evidence="5" id="KW-0812">Transmembrane</keyword>
<dbReference type="InterPro" id="IPR009056">
    <property type="entry name" value="Cyt_c-like_dom"/>
</dbReference>
<keyword evidence="3 4" id="KW-0408">Iron</keyword>
<reference evidence="8 9" key="1">
    <citation type="submission" date="2022-01" db="EMBL/GenBank/DDBJ databases">
        <title>Mariniradius saccharolyticus sp. nov., isolated from sediment of a river.</title>
        <authorList>
            <person name="Liu H."/>
        </authorList>
    </citation>
    <scope>NUCLEOTIDE SEQUENCE [LARGE SCALE GENOMIC DNA]</scope>
    <source>
        <strain evidence="8 9">RY-2</strain>
    </source>
</reference>
<keyword evidence="1 4" id="KW-0349">Heme</keyword>
<dbReference type="Gene3D" id="1.10.760.10">
    <property type="entry name" value="Cytochrome c-like domain"/>
    <property type="match status" value="1"/>
</dbReference>
<name>A0ABS9BXM4_9BACT</name>
<proteinExistence type="predicted"/>
<evidence type="ECO:0000259" key="7">
    <source>
        <dbReference type="PROSITE" id="PS51007"/>
    </source>
</evidence>
<dbReference type="PANTHER" id="PTHR33751:SF1">
    <property type="entry name" value="CBB3-TYPE CYTOCHROME C OXIDASE SUBUNIT FIXP"/>
    <property type="match status" value="1"/>
</dbReference>
<feature type="transmembrane region" description="Helical" evidence="5">
    <location>
        <begin position="43"/>
        <end position="66"/>
    </location>
</feature>
<evidence type="ECO:0000256" key="4">
    <source>
        <dbReference type="PROSITE-ProRule" id="PRU00433"/>
    </source>
</evidence>
<keyword evidence="6" id="KW-0732">Signal</keyword>
<dbReference type="Pfam" id="PF13442">
    <property type="entry name" value="Cytochrome_CBB3"/>
    <property type="match status" value="1"/>
</dbReference>
<dbReference type="Proteomes" id="UP001201449">
    <property type="component" value="Unassembled WGS sequence"/>
</dbReference>